<dbReference type="PANTHER" id="PTHR35011">
    <property type="entry name" value="2,3-DIKETO-L-GULONATE TRAP TRANSPORTER SMALL PERMEASE PROTEIN YIAM"/>
    <property type="match status" value="1"/>
</dbReference>
<feature type="transmembrane region" description="Helical" evidence="9">
    <location>
        <begin position="126"/>
        <end position="149"/>
    </location>
</feature>
<comment type="subcellular location">
    <subcellularLocation>
        <location evidence="1 9">Cell inner membrane</location>
        <topology evidence="1 9">Multi-pass membrane protein</topology>
    </subcellularLocation>
</comment>
<evidence type="ECO:0000313" key="11">
    <source>
        <dbReference type="EMBL" id="MEJ8566591.1"/>
    </source>
</evidence>
<feature type="transmembrane region" description="Helical" evidence="9">
    <location>
        <begin position="93"/>
        <end position="114"/>
    </location>
</feature>
<protein>
    <recommendedName>
        <fullName evidence="9">TRAP transporter small permease protein</fullName>
    </recommendedName>
</protein>
<dbReference type="Proteomes" id="UP001359886">
    <property type="component" value="Unassembled WGS sequence"/>
</dbReference>
<comment type="subunit">
    <text evidence="9">The complex comprises the extracytoplasmic solute receptor protein and the two transmembrane proteins.</text>
</comment>
<keyword evidence="7 9" id="KW-0472">Membrane</keyword>
<comment type="function">
    <text evidence="9">Part of the tripartite ATP-independent periplasmic (TRAP) transport system.</text>
</comment>
<feature type="domain" description="Tripartite ATP-independent periplasmic transporters DctQ component" evidence="10">
    <location>
        <begin position="30"/>
        <end position="160"/>
    </location>
</feature>
<evidence type="ECO:0000256" key="5">
    <source>
        <dbReference type="ARBA" id="ARBA00022692"/>
    </source>
</evidence>
<reference evidence="11 12" key="1">
    <citation type="submission" date="2024-02" db="EMBL/GenBank/DDBJ databases">
        <title>A novel Wenzhouxiangellaceae bacterium, isolated from coastal sediments.</title>
        <authorList>
            <person name="Du Z.-J."/>
            <person name="Ye Y.-Q."/>
            <person name="Zhang X.-Y."/>
        </authorList>
    </citation>
    <scope>NUCLEOTIDE SEQUENCE [LARGE SCALE GENOMIC DNA]</scope>
    <source>
        <strain evidence="11 12">CH-27</strain>
    </source>
</reference>
<dbReference type="GO" id="GO:0022857">
    <property type="term" value="F:transmembrane transporter activity"/>
    <property type="evidence" value="ECO:0007669"/>
    <property type="project" value="UniProtKB-UniRule"/>
</dbReference>
<keyword evidence="2 9" id="KW-0813">Transport</keyword>
<dbReference type="InterPro" id="IPR055348">
    <property type="entry name" value="DctQ"/>
</dbReference>
<dbReference type="AlphaFoldDB" id="A0AAW9RGB6"/>
<dbReference type="EMBL" id="JAZHOG010000002">
    <property type="protein sequence ID" value="MEJ8566591.1"/>
    <property type="molecule type" value="Genomic_DNA"/>
</dbReference>
<evidence type="ECO:0000256" key="9">
    <source>
        <dbReference type="RuleBase" id="RU369079"/>
    </source>
</evidence>
<sequence length="169" mass="18461">MIPIRTILRGADRWARRLEDTFLVVVLTAMIGLAAGQIVLRNFFDIGLFWGDELLRLLVLWIAMGGAVAASRADRHINIALLDRYLSGRPLQAVRAITHAFTATVCALLAWVSGRFVATSLEYGDVLLGGVPAAALQAVLPLGFALMAWRHGVTAVTSVRQRSDEEPLR</sequence>
<dbReference type="InterPro" id="IPR007387">
    <property type="entry name" value="TRAP_DctQ"/>
</dbReference>
<keyword evidence="4 9" id="KW-0997">Cell inner membrane</keyword>
<keyword evidence="3" id="KW-1003">Cell membrane</keyword>
<keyword evidence="6 9" id="KW-1133">Transmembrane helix</keyword>
<evidence type="ECO:0000313" key="12">
    <source>
        <dbReference type="Proteomes" id="UP001359886"/>
    </source>
</evidence>
<evidence type="ECO:0000256" key="7">
    <source>
        <dbReference type="ARBA" id="ARBA00023136"/>
    </source>
</evidence>
<comment type="caution">
    <text evidence="11">The sequence shown here is derived from an EMBL/GenBank/DDBJ whole genome shotgun (WGS) entry which is preliminary data.</text>
</comment>
<evidence type="ECO:0000259" key="10">
    <source>
        <dbReference type="Pfam" id="PF04290"/>
    </source>
</evidence>
<comment type="similarity">
    <text evidence="8 9">Belongs to the TRAP transporter small permease family.</text>
</comment>
<dbReference type="Pfam" id="PF04290">
    <property type="entry name" value="DctQ"/>
    <property type="match status" value="1"/>
</dbReference>
<evidence type="ECO:0000256" key="1">
    <source>
        <dbReference type="ARBA" id="ARBA00004429"/>
    </source>
</evidence>
<evidence type="ECO:0000256" key="6">
    <source>
        <dbReference type="ARBA" id="ARBA00022989"/>
    </source>
</evidence>
<evidence type="ECO:0000256" key="3">
    <source>
        <dbReference type="ARBA" id="ARBA00022475"/>
    </source>
</evidence>
<keyword evidence="5 9" id="KW-0812">Transmembrane</keyword>
<accession>A0AAW9RGB6</accession>
<dbReference type="GO" id="GO:0005886">
    <property type="term" value="C:plasma membrane"/>
    <property type="evidence" value="ECO:0007669"/>
    <property type="project" value="UniProtKB-SubCell"/>
</dbReference>
<gene>
    <name evidence="11" type="ORF">V3330_03035</name>
</gene>
<organism evidence="11 12">
    <name type="scientific">Elongatibacter sediminis</name>
    <dbReference type="NCBI Taxonomy" id="3119006"/>
    <lineage>
        <taxon>Bacteria</taxon>
        <taxon>Pseudomonadati</taxon>
        <taxon>Pseudomonadota</taxon>
        <taxon>Gammaproteobacteria</taxon>
        <taxon>Chromatiales</taxon>
        <taxon>Wenzhouxiangellaceae</taxon>
        <taxon>Elongatibacter</taxon>
    </lineage>
</organism>
<evidence type="ECO:0000256" key="4">
    <source>
        <dbReference type="ARBA" id="ARBA00022519"/>
    </source>
</evidence>
<feature type="transmembrane region" description="Helical" evidence="9">
    <location>
        <begin position="21"/>
        <end position="39"/>
    </location>
</feature>
<proteinExistence type="inferred from homology"/>
<evidence type="ECO:0000256" key="8">
    <source>
        <dbReference type="ARBA" id="ARBA00038436"/>
    </source>
</evidence>
<name>A0AAW9RGB6_9GAMM</name>
<dbReference type="GO" id="GO:0015740">
    <property type="term" value="P:C4-dicarboxylate transport"/>
    <property type="evidence" value="ECO:0007669"/>
    <property type="project" value="TreeGrafter"/>
</dbReference>
<keyword evidence="12" id="KW-1185">Reference proteome</keyword>
<dbReference type="PANTHER" id="PTHR35011:SF2">
    <property type="entry name" value="2,3-DIKETO-L-GULONATE TRAP TRANSPORTER SMALL PERMEASE PROTEIN YIAM"/>
    <property type="match status" value="1"/>
</dbReference>
<dbReference type="RefSeq" id="WP_354693915.1">
    <property type="nucleotide sequence ID" value="NZ_JAZHOG010000002.1"/>
</dbReference>
<evidence type="ECO:0000256" key="2">
    <source>
        <dbReference type="ARBA" id="ARBA00022448"/>
    </source>
</evidence>
<feature type="transmembrane region" description="Helical" evidence="9">
    <location>
        <begin position="54"/>
        <end position="73"/>
    </location>
</feature>